<accession>A0ABP8Q1Q9</accession>
<evidence type="ECO:0000256" key="1">
    <source>
        <dbReference type="ARBA" id="ARBA00003041"/>
    </source>
</evidence>
<evidence type="ECO:0000256" key="5">
    <source>
        <dbReference type="ARBA" id="ARBA00022448"/>
    </source>
</evidence>
<sequence length="262" mass="29186">MVPKQPDDGSDEQTAQTWQWPEMEPPRSEAQSNALGYPPDWYRRPEPEAAEPEEEPQQPLTLEEIEAVRQAAYEDGFAEGREAGLAKGLEEGKLLGLQQGHEAGFEQGKEEGLALGRELIESQATQWQGLLDRLAQPLHELDGQVENQLVWLAMRLARALIKHEAQTAPDLLLAALKEAISLLPAAEEGVHIALHPEDLALVQQAYGEEVCAKRGWQLEADPSLEQGDLQVSSHTSSIDMLLEQRIDQLLRQFLRSNLERAS</sequence>
<evidence type="ECO:0000256" key="2">
    <source>
        <dbReference type="ARBA" id="ARBA00004496"/>
    </source>
</evidence>
<keyword evidence="12" id="KW-0969">Cilium</keyword>
<keyword evidence="5" id="KW-0813">Transport</keyword>
<keyword evidence="12" id="KW-0966">Cell projection</keyword>
<gene>
    <name evidence="12" type="primary">fliH</name>
    <name evidence="12" type="ORF">GCM10023095_11990</name>
</gene>
<evidence type="ECO:0000256" key="10">
    <source>
        <dbReference type="SAM" id="MobiDB-lite"/>
    </source>
</evidence>
<dbReference type="Pfam" id="PF02108">
    <property type="entry name" value="FliH"/>
    <property type="match status" value="1"/>
</dbReference>
<keyword evidence="9" id="KW-1006">Bacterial flagellum protein export</keyword>
<dbReference type="NCBIfam" id="NF004270">
    <property type="entry name" value="PRK05687.2-1"/>
    <property type="match status" value="1"/>
</dbReference>
<feature type="domain" description="Flagellar assembly protein FliH/Type III secretion system HrpE" evidence="11">
    <location>
        <begin position="122"/>
        <end position="249"/>
    </location>
</feature>
<evidence type="ECO:0000256" key="9">
    <source>
        <dbReference type="ARBA" id="ARBA00023225"/>
    </source>
</evidence>
<dbReference type="PRINTS" id="PR01003">
    <property type="entry name" value="FLGFLIH"/>
</dbReference>
<reference evidence="13" key="1">
    <citation type="journal article" date="2019" name="Int. J. Syst. Evol. Microbiol.">
        <title>The Global Catalogue of Microorganisms (GCM) 10K type strain sequencing project: providing services to taxonomists for standard genome sequencing and annotation.</title>
        <authorList>
            <consortium name="The Broad Institute Genomics Platform"/>
            <consortium name="The Broad Institute Genome Sequencing Center for Infectious Disease"/>
            <person name="Wu L."/>
            <person name="Ma J."/>
        </authorList>
    </citation>
    <scope>NUCLEOTIDE SEQUENCE [LARGE SCALE GENOMIC DNA]</scope>
    <source>
        <strain evidence="13">JCM 32226</strain>
    </source>
</reference>
<evidence type="ECO:0000256" key="4">
    <source>
        <dbReference type="ARBA" id="ARBA00016507"/>
    </source>
</evidence>
<evidence type="ECO:0000313" key="13">
    <source>
        <dbReference type="Proteomes" id="UP001501321"/>
    </source>
</evidence>
<evidence type="ECO:0000256" key="7">
    <source>
        <dbReference type="ARBA" id="ARBA00022795"/>
    </source>
</evidence>
<dbReference type="InterPro" id="IPR018035">
    <property type="entry name" value="Flagellar_FliH/T3SS_HrpE"/>
</dbReference>
<protein>
    <recommendedName>
        <fullName evidence="4">Flagellar assembly protein FliH</fullName>
    </recommendedName>
</protein>
<dbReference type="PANTHER" id="PTHR34982:SF1">
    <property type="entry name" value="FLAGELLAR ASSEMBLY PROTEIN FLIH"/>
    <property type="match status" value="1"/>
</dbReference>
<dbReference type="EMBL" id="BAABFC010000009">
    <property type="protein sequence ID" value="GAA4496648.1"/>
    <property type="molecule type" value="Genomic_DNA"/>
</dbReference>
<evidence type="ECO:0000256" key="6">
    <source>
        <dbReference type="ARBA" id="ARBA00022490"/>
    </source>
</evidence>
<comment type="subcellular location">
    <subcellularLocation>
        <location evidence="2">Cytoplasm</location>
    </subcellularLocation>
</comment>
<name>A0ABP8Q1Q9_9GAMM</name>
<keyword evidence="12" id="KW-0282">Flagellum</keyword>
<dbReference type="PANTHER" id="PTHR34982">
    <property type="entry name" value="YOP PROTEINS TRANSLOCATION PROTEIN L"/>
    <property type="match status" value="1"/>
</dbReference>
<comment type="caution">
    <text evidence="12">The sequence shown here is derived from an EMBL/GenBank/DDBJ whole genome shotgun (WGS) entry which is preliminary data.</text>
</comment>
<keyword evidence="8" id="KW-0653">Protein transport</keyword>
<evidence type="ECO:0000259" key="11">
    <source>
        <dbReference type="Pfam" id="PF02108"/>
    </source>
</evidence>
<dbReference type="Proteomes" id="UP001501321">
    <property type="component" value="Unassembled WGS sequence"/>
</dbReference>
<evidence type="ECO:0000313" key="12">
    <source>
        <dbReference type="EMBL" id="GAA4496648.1"/>
    </source>
</evidence>
<proteinExistence type="inferred from homology"/>
<feature type="region of interest" description="Disordered" evidence="10">
    <location>
        <begin position="1"/>
        <end position="60"/>
    </location>
</feature>
<dbReference type="InterPro" id="IPR000563">
    <property type="entry name" value="Flag_FliH"/>
</dbReference>
<comment type="similarity">
    <text evidence="3">Belongs to the FliH family.</text>
</comment>
<evidence type="ECO:0000256" key="8">
    <source>
        <dbReference type="ARBA" id="ARBA00022927"/>
    </source>
</evidence>
<evidence type="ECO:0000256" key="3">
    <source>
        <dbReference type="ARBA" id="ARBA00006602"/>
    </source>
</evidence>
<keyword evidence="13" id="KW-1185">Reference proteome</keyword>
<dbReference type="RefSeq" id="WP_345011051.1">
    <property type="nucleotide sequence ID" value="NZ_BAABFC010000009.1"/>
</dbReference>
<dbReference type="InterPro" id="IPR051472">
    <property type="entry name" value="T3SS_Stator/FliH"/>
</dbReference>
<organism evidence="12 13">
    <name type="scientific">Pseudaeromonas paramecii</name>
    <dbReference type="NCBI Taxonomy" id="2138166"/>
    <lineage>
        <taxon>Bacteria</taxon>
        <taxon>Pseudomonadati</taxon>
        <taxon>Pseudomonadota</taxon>
        <taxon>Gammaproteobacteria</taxon>
        <taxon>Aeromonadales</taxon>
        <taxon>Aeromonadaceae</taxon>
        <taxon>Pseudaeromonas</taxon>
    </lineage>
</organism>
<comment type="function">
    <text evidence="1">Needed for flagellar regrowth and assembly.</text>
</comment>
<keyword evidence="6" id="KW-0963">Cytoplasm</keyword>
<keyword evidence="7" id="KW-1005">Bacterial flagellum biogenesis</keyword>